<dbReference type="Pfam" id="PF14223">
    <property type="entry name" value="Retrotran_gag_2"/>
    <property type="match status" value="1"/>
</dbReference>
<evidence type="ECO:0008006" key="3">
    <source>
        <dbReference type="Google" id="ProtNLM"/>
    </source>
</evidence>
<dbReference type="PANTHER" id="PTHR37610">
    <property type="entry name" value="CCHC-TYPE DOMAIN-CONTAINING PROTEIN"/>
    <property type="match status" value="1"/>
</dbReference>
<dbReference type="Proteomes" id="UP000195402">
    <property type="component" value="Unassembled WGS sequence"/>
</dbReference>
<name>A0A200R1D9_MACCD</name>
<accession>A0A200R1D9</accession>
<dbReference type="InParanoid" id="A0A200R1D9"/>
<organism evidence="1 2">
    <name type="scientific">Macleaya cordata</name>
    <name type="common">Five-seeded plume-poppy</name>
    <name type="synonym">Bocconia cordata</name>
    <dbReference type="NCBI Taxonomy" id="56857"/>
    <lineage>
        <taxon>Eukaryota</taxon>
        <taxon>Viridiplantae</taxon>
        <taxon>Streptophyta</taxon>
        <taxon>Embryophyta</taxon>
        <taxon>Tracheophyta</taxon>
        <taxon>Spermatophyta</taxon>
        <taxon>Magnoliopsida</taxon>
        <taxon>Ranunculales</taxon>
        <taxon>Papaveraceae</taxon>
        <taxon>Papaveroideae</taxon>
        <taxon>Macleaya</taxon>
    </lineage>
</organism>
<reference evidence="1 2" key="1">
    <citation type="journal article" date="2017" name="Mol. Plant">
        <title>The Genome of Medicinal Plant Macleaya cordata Provides New Insights into Benzylisoquinoline Alkaloids Metabolism.</title>
        <authorList>
            <person name="Liu X."/>
            <person name="Liu Y."/>
            <person name="Huang P."/>
            <person name="Ma Y."/>
            <person name="Qing Z."/>
            <person name="Tang Q."/>
            <person name="Cao H."/>
            <person name="Cheng P."/>
            <person name="Zheng Y."/>
            <person name="Yuan Z."/>
            <person name="Zhou Y."/>
            <person name="Liu J."/>
            <person name="Tang Z."/>
            <person name="Zhuo Y."/>
            <person name="Zhang Y."/>
            <person name="Yu L."/>
            <person name="Huang J."/>
            <person name="Yang P."/>
            <person name="Peng Q."/>
            <person name="Zhang J."/>
            <person name="Jiang W."/>
            <person name="Zhang Z."/>
            <person name="Lin K."/>
            <person name="Ro D.K."/>
            <person name="Chen X."/>
            <person name="Xiong X."/>
            <person name="Shang Y."/>
            <person name="Huang S."/>
            <person name="Zeng J."/>
        </authorList>
    </citation>
    <scope>NUCLEOTIDE SEQUENCE [LARGE SCALE GENOMIC DNA]</scope>
    <source>
        <strain evidence="2">cv. BLH2017</strain>
        <tissue evidence="1">Root</tissue>
    </source>
</reference>
<comment type="caution">
    <text evidence="1">The sequence shown here is derived from an EMBL/GenBank/DDBJ whole genome shotgun (WGS) entry which is preliminary data.</text>
</comment>
<dbReference type="EMBL" id="MVGT01000491">
    <property type="protein sequence ID" value="OVA16536.1"/>
    <property type="molecule type" value="Genomic_DNA"/>
</dbReference>
<evidence type="ECO:0000313" key="2">
    <source>
        <dbReference type="Proteomes" id="UP000195402"/>
    </source>
</evidence>
<keyword evidence="2" id="KW-1185">Reference proteome</keyword>
<dbReference type="OrthoDB" id="1737945at2759"/>
<dbReference type="PANTHER" id="PTHR37610:SF77">
    <property type="entry name" value="INTEGRASE CATALYTIC DOMAIN-CONTAINING PROTEIN"/>
    <property type="match status" value="1"/>
</dbReference>
<proteinExistence type="predicted"/>
<dbReference type="OMA" id="CKENATV"/>
<sequence length="225" mass="25758">MGDAKSTPMDNKSSYHIGDDMGKSITAVRLYGGNYLGWCNAVQVFLVGKEKLTHITEEPPSKDTSTYREWVRDDAIVLGWLWNSMEPHVARNVEFMKTSRSVWTALAELYSQERNVSRIYEIYEQLFNSQQGEKSLVEFYGLLRGLWGELDLHQPLSTSLEEQKKQREEFRVALFLSKLNSDYRVFKDQLLAGETLPTTANAFSRLQRASLGTNSSSDTKLKVEQ</sequence>
<dbReference type="AlphaFoldDB" id="A0A200R1D9"/>
<gene>
    <name evidence="1" type="ORF">BVC80_7669g4</name>
</gene>
<protein>
    <recommendedName>
        <fullName evidence="3">Retrotransposon Copia-like N-terminal domain-containing protein</fullName>
    </recommendedName>
</protein>
<evidence type="ECO:0000313" key="1">
    <source>
        <dbReference type="EMBL" id="OVA16536.1"/>
    </source>
</evidence>